<feature type="active site" description="Proton donor/acceptor" evidence="4">
    <location>
        <position position="129"/>
    </location>
</feature>
<dbReference type="STRING" id="154621.RV11_GL002887"/>
<keyword evidence="5" id="KW-0812">Transmembrane</keyword>
<feature type="transmembrane region" description="Helical" evidence="5">
    <location>
        <begin position="240"/>
        <end position="262"/>
    </location>
</feature>
<keyword evidence="8" id="KW-1185">Reference proteome</keyword>
<feature type="transmembrane region" description="Helical" evidence="5">
    <location>
        <begin position="12"/>
        <end position="33"/>
    </location>
</feature>
<evidence type="ECO:0000313" key="6">
    <source>
        <dbReference type="EMBL" id="EOL40619.1"/>
    </source>
</evidence>
<accession>R3TGQ5</accession>
<dbReference type="EMBL" id="AJAT01000006">
    <property type="protein sequence ID" value="EOL49110.1"/>
    <property type="molecule type" value="Genomic_DNA"/>
</dbReference>
<evidence type="ECO:0000313" key="7">
    <source>
        <dbReference type="EMBL" id="EOL49110.1"/>
    </source>
</evidence>
<evidence type="ECO:0000256" key="1">
    <source>
        <dbReference type="ARBA" id="ARBA00022670"/>
    </source>
</evidence>
<dbReference type="GO" id="GO:0006508">
    <property type="term" value="P:proteolysis"/>
    <property type="evidence" value="ECO:0007669"/>
    <property type="project" value="UniProtKB-KW"/>
</dbReference>
<keyword evidence="2" id="KW-0378">Hydrolase</keyword>
<dbReference type="PATRIC" id="fig|1158610.3.peg.183"/>
<dbReference type="Gene3D" id="2.40.260.10">
    <property type="entry name" value="Sortase"/>
    <property type="match status" value="1"/>
</dbReference>
<dbReference type="Proteomes" id="UP000013785">
    <property type="component" value="Unassembled WGS sequence"/>
</dbReference>
<dbReference type="InterPro" id="IPR042007">
    <property type="entry name" value="Sortase_A"/>
</dbReference>
<sequence length="269" mass="31015">MKRLSNKQKEWFVECLIDGLVILGLLFIVSPWLKDSMIGWQIQRTAFVQQKILPTEYPVEEAIQTPQLSSIFNNRAKATQESYGQILIPSVGLEQPILVGITNENLLLGGVVMYPDRTLAKDNFVLFGHHLGIDELLFGKLLEVKKQDQILVSYLDEERVYEVEDMTIVDETTISVLETHDEALLTLITCPVPQSTKQRLVITARPLEEDQQKTSQAKLKETEDNHLVIKQQQQQITKKLWKMPLLFFVLCVLAVSLVRWLFYKKKEQH</sequence>
<keyword evidence="5" id="KW-0472">Membrane</keyword>
<keyword evidence="5" id="KW-1133">Transmembrane helix</keyword>
<dbReference type="EMBL" id="AJAT01000023">
    <property type="protein sequence ID" value="EOL40619.1"/>
    <property type="molecule type" value="Genomic_DNA"/>
</dbReference>
<dbReference type="RefSeq" id="WP_010766890.1">
    <property type="nucleotide sequence ID" value="NZ_ASWE01000007.1"/>
</dbReference>
<dbReference type="AlphaFoldDB" id="R3TGQ5"/>
<reference evidence="6 8" key="1">
    <citation type="submission" date="2013-02" db="EMBL/GenBank/DDBJ databases">
        <title>The Genome Sequence of Enterococcus phoeniculicola BAA-412.</title>
        <authorList>
            <consortium name="The Broad Institute Genome Sequencing Platform"/>
            <consortium name="The Broad Institute Genome Sequencing Center for Infectious Disease"/>
            <person name="Earl A.M."/>
            <person name="Gilmore M.S."/>
            <person name="Lebreton F."/>
            <person name="Walker B."/>
            <person name="Young S.K."/>
            <person name="Zeng Q."/>
            <person name="Gargeya S."/>
            <person name="Fitzgerald M."/>
            <person name="Haas B."/>
            <person name="Abouelleil A."/>
            <person name="Alvarado L."/>
            <person name="Arachchi H.M."/>
            <person name="Berlin A.M."/>
            <person name="Chapman S.B."/>
            <person name="Dewar J."/>
            <person name="Goldberg J."/>
            <person name="Griggs A."/>
            <person name="Gujja S."/>
            <person name="Hansen M."/>
            <person name="Howarth C."/>
            <person name="Imamovic A."/>
            <person name="Larimer J."/>
            <person name="McCowan C."/>
            <person name="Murphy C."/>
            <person name="Neiman D."/>
            <person name="Pearson M."/>
            <person name="Priest M."/>
            <person name="Roberts A."/>
            <person name="Saif S."/>
            <person name="Shea T."/>
            <person name="Sisk P."/>
            <person name="Sykes S."/>
            <person name="Wortman J."/>
            <person name="Nusbaum C."/>
            <person name="Birren B."/>
        </authorList>
    </citation>
    <scope>NUCLEOTIDE SEQUENCE [LARGE SCALE GENOMIC DNA]</scope>
    <source>
        <strain evidence="6 8">ATCC BAA-412</strain>
    </source>
</reference>
<proteinExistence type="predicted"/>
<name>R3TGQ5_9ENTE</name>
<dbReference type="SUPFAM" id="SSF63817">
    <property type="entry name" value="Sortase"/>
    <property type="match status" value="1"/>
</dbReference>
<dbReference type="CDD" id="cd06165">
    <property type="entry name" value="Sortase_A"/>
    <property type="match status" value="1"/>
</dbReference>
<comment type="caution">
    <text evidence="6">The sequence shown here is derived from an EMBL/GenBank/DDBJ whole genome shotgun (WGS) entry which is preliminary data.</text>
</comment>
<dbReference type="Pfam" id="PF04203">
    <property type="entry name" value="Sortase"/>
    <property type="match status" value="1"/>
</dbReference>
<keyword evidence="1" id="KW-0645">Protease</keyword>
<dbReference type="InterPro" id="IPR023365">
    <property type="entry name" value="Sortase_dom-sf"/>
</dbReference>
<keyword evidence="3" id="KW-0788">Thiol protease</keyword>
<dbReference type="HOGENOM" id="CLU_045680_4_0_9"/>
<feature type="active site" description="Acyl-thioester intermediate" evidence="4">
    <location>
        <position position="190"/>
    </location>
</feature>
<evidence type="ECO:0000256" key="5">
    <source>
        <dbReference type="SAM" id="Phobius"/>
    </source>
</evidence>
<gene>
    <name evidence="7" type="ORF">UC3_00205</name>
    <name evidence="6" type="ORF">UC3_03577</name>
</gene>
<evidence type="ECO:0000256" key="2">
    <source>
        <dbReference type="ARBA" id="ARBA00022801"/>
    </source>
</evidence>
<evidence type="ECO:0000313" key="8">
    <source>
        <dbReference type="Proteomes" id="UP000013785"/>
    </source>
</evidence>
<evidence type="ECO:0000256" key="3">
    <source>
        <dbReference type="ARBA" id="ARBA00022807"/>
    </source>
</evidence>
<dbReference type="InterPro" id="IPR005754">
    <property type="entry name" value="Sortase"/>
</dbReference>
<dbReference type="eggNOG" id="COG3764">
    <property type="taxonomic scope" value="Bacteria"/>
</dbReference>
<dbReference type="NCBIfam" id="TIGR01076">
    <property type="entry name" value="sortase_fam"/>
    <property type="match status" value="1"/>
</dbReference>
<organism evidence="6 8">
    <name type="scientific">Enterococcus phoeniculicola ATCC BAA-412</name>
    <dbReference type="NCBI Taxonomy" id="1158610"/>
    <lineage>
        <taxon>Bacteria</taxon>
        <taxon>Bacillati</taxon>
        <taxon>Bacillota</taxon>
        <taxon>Bacilli</taxon>
        <taxon>Lactobacillales</taxon>
        <taxon>Enterococcaceae</taxon>
        <taxon>Enterococcus</taxon>
    </lineage>
</organism>
<dbReference type="OrthoDB" id="2243719at2"/>
<evidence type="ECO:0000256" key="4">
    <source>
        <dbReference type="PIRSR" id="PIRSR605754-1"/>
    </source>
</evidence>
<protein>
    <submittedName>
        <fullName evidence="6">Sortase</fullName>
    </submittedName>
</protein>
<dbReference type="GO" id="GO:0008234">
    <property type="term" value="F:cysteine-type peptidase activity"/>
    <property type="evidence" value="ECO:0007669"/>
    <property type="project" value="UniProtKB-KW"/>
</dbReference>